<name>A0ABT3CCZ9_9MYCO</name>
<dbReference type="InterPro" id="IPR036689">
    <property type="entry name" value="ESAT-6-like_sf"/>
</dbReference>
<accession>A0ABT3CCZ9</accession>
<dbReference type="Proteomes" id="UP001526201">
    <property type="component" value="Unassembled WGS sequence"/>
</dbReference>
<evidence type="ECO:0000313" key="2">
    <source>
        <dbReference type="EMBL" id="MCV7227131.1"/>
    </source>
</evidence>
<protein>
    <recommendedName>
        <fullName evidence="1">ESAT-6-like protein</fullName>
    </recommendedName>
</protein>
<dbReference type="Gene3D" id="1.10.287.1060">
    <property type="entry name" value="ESAT-6-like"/>
    <property type="match status" value="1"/>
</dbReference>
<keyword evidence="3" id="KW-1185">Reference proteome</keyword>
<comment type="similarity">
    <text evidence="1">Belongs to the WXG100 family.</text>
</comment>
<dbReference type="NCBIfam" id="TIGR03930">
    <property type="entry name" value="WXG100_ESAT6"/>
    <property type="match status" value="1"/>
</dbReference>
<organism evidence="2 3">
    <name type="scientific">Mycolicibacterium komossense</name>
    <dbReference type="NCBI Taxonomy" id="1779"/>
    <lineage>
        <taxon>Bacteria</taxon>
        <taxon>Bacillati</taxon>
        <taxon>Actinomycetota</taxon>
        <taxon>Actinomycetes</taxon>
        <taxon>Mycobacteriales</taxon>
        <taxon>Mycobacteriaceae</taxon>
        <taxon>Mycolicibacterium</taxon>
    </lineage>
</organism>
<gene>
    <name evidence="2" type="ORF">H7J73_13935</name>
</gene>
<reference evidence="2 3" key="1">
    <citation type="journal article" date="2022" name="BMC Genomics">
        <title>Comparative genome analysis of mycobacteria focusing on tRNA and non-coding RNA.</title>
        <authorList>
            <person name="Behra P.R.K."/>
            <person name="Pettersson B.M.F."/>
            <person name="Ramesh M."/>
            <person name="Das S."/>
            <person name="Dasgupta S."/>
            <person name="Kirsebom L.A."/>
        </authorList>
    </citation>
    <scope>NUCLEOTIDE SEQUENCE [LARGE SCALE GENOMIC DNA]</scope>
    <source>
        <strain evidence="2 3">DSM 44078</strain>
    </source>
</reference>
<dbReference type="SUPFAM" id="SSF140453">
    <property type="entry name" value="EsxAB dimer-like"/>
    <property type="match status" value="1"/>
</dbReference>
<dbReference type="EMBL" id="JACKTY010000029">
    <property type="protein sequence ID" value="MCV7227131.1"/>
    <property type="molecule type" value="Genomic_DNA"/>
</dbReference>
<sequence>MAEQFAVDPEVIADALDRMTDFQRTAEALLSEIDTTVKNLHVRWSGEGAAAHTEAHDRWTRGAAMMREALDQLHKAGSGAHGNYTAVIAANQKMWST</sequence>
<proteinExistence type="inferred from homology"/>
<evidence type="ECO:0000313" key="3">
    <source>
        <dbReference type="Proteomes" id="UP001526201"/>
    </source>
</evidence>
<comment type="caution">
    <text evidence="2">The sequence shown here is derived from an EMBL/GenBank/DDBJ whole genome shotgun (WGS) entry which is preliminary data.</text>
</comment>
<dbReference type="InterPro" id="IPR010310">
    <property type="entry name" value="T7SS_ESAT-6-like"/>
</dbReference>
<evidence type="ECO:0000256" key="1">
    <source>
        <dbReference type="RuleBase" id="RU362001"/>
    </source>
</evidence>
<dbReference type="Pfam" id="PF06013">
    <property type="entry name" value="WXG100"/>
    <property type="match status" value="1"/>
</dbReference>
<dbReference type="RefSeq" id="WP_308207415.1">
    <property type="nucleotide sequence ID" value="NZ_JACKTY010000029.1"/>
</dbReference>